<evidence type="ECO:0000313" key="4">
    <source>
        <dbReference type="Proteomes" id="UP000606786"/>
    </source>
</evidence>
<dbReference type="GO" id="GO:0016020">
    <property type="term" value="C:membrane"/>
    <property type="evidence" value="ECO:0007669"/>
    <property type="project" value="TreeGrafter"/>
</dbReference>
<sequence length="333" mass="37298">MCSFKLFGLTSLILIHALLLGASESEKNSAQHVSNNFNASNMLIQNNVIPHRDLNAFVTHTKATSKSADNVETSYQHNNIAHTDEYMIRSQRRCLEKRNLISCLKYKASKIVWMLATNKLGYFPNEYSRALVEDERRIRVIQLGEPADIVVFNDARSLVGDSEFVSILKFLKRAAETFSRNHAIQVKVSSETGARIVDSEVDGRARGDRKRRKWLVILPLIILLKIAHLKMSVVTLLLGVLGLNVLLVGGMGWLIHYLKFKTLCKIHPHLVQSHSHVYDSDPADYSSFIGSSFPGSYYSGAGGGIHEVNGKDWATSKAYHGGNYLDTISKRLK</sequence>
<organism evidence="3 4">
    <name type="scientific">Ceratitis capitata</name>
    <name type="common">Mediterranean fruit fly</name>
    <name type="synonym">Tephritis capitata</name>
    <dbReference type="NCBI Taxonomy" id="7213"/>
    <lineage>
        <taxon>Eukaryota</taxon>
        <taxon>Metazoa</taxon>
        <taxon>Ecdysozoa</taxon>
        <taxon>Arthropoda</taxon>
        <taxon>Hexapoda</taxon>
        <taxon>Insecta</taxon>
        <taxon>Pterygota</taxon>
        <taxon>Neoptera</taxon>
        <taxon>Endopterygota</taxon>
        <taxon>Diptera</taxon>
        <taxon>Brachycera</taxon>
        <taxon>Muscomorpha</taxon>
        <taxon>Tephritoidea</taxon>
        <taxon>Tephritidae</taxon>
        <taxon>Ceratitis</taxon>
        <taxon>Ceratitis</taxon>
    </lineage>
</organism>
<feature type="signal peptide" evidence="2">
    <location>
        <begin position="1"/>
        <end position="25"/>
    </location>
</feature>
<evidence type="ECO:0000256" key="1">
    <source>
        <dbReference type="SAM" id="Phobius"/>
    </source>
</evidence>
<dbReference type="OrthoDB" id="7475263at2759"/>
<dbReference type="EMBL" id="CAJHJT010000001">
    <property type="protein sequence ID" value="CAD6993239.1"/>
    <property type="molecule type" value="Genomic_DNA"/>
</dbReference>
<comment type="caution">
    <text evidence="3">The sequence shown here is derived from an EMBL/GenBank/DDBJ whole genome shotgun (WGS) entry which is preliminary data.</text>
</comment>
<dbReference type="Pfam" id="PF07898">
    <property type="entry name" value="DUF1676"/>
    <property type="match status" value="1"/>
</dbReference>
<name>A0A811U2V0_CERCA</name>
<accession>A0A811U2V0</accession>
<protein>
    <submittedName>
        <fullName evidence="3">(Mediterranean fruit fly) hypothetical protein</fullName>
    </submittedName>
</protein>
<reference evidence="3" key="1">
    <citation type="submission" date="2020-11" db="EMBL/GenBank/DDBJ databases">
        <authorList>
            <person name="Whitehead M."/>
        </authorList>
    </citation>
    <scope>NUCLEOTIDE SEQUENCE</scope>
    <source>
        <strain evidence="3">EGII</strain>
    </source>
</reference>
<feature type="transmembrane region" description="Helical" evidence="1">
    <location>
        <begin position="237"/>
        <end position="258"/>
    </location>
</feature>
<evidence type="ECO:0000256" key="2">
    <source>
        <dbReference type="SAM" id="SignalP"/>
    </source>
</evidence>
<keyword evidence="1" id="KW-0812">Transmembrane</keyword>
<evidence type="ECO:0000313" key="3">
    <source>
        <dbReference type="EMBL" id="CAD6993239.1"/>
    </source>
</evidence>
<gene>
    <name evidence="3" type="ORF">CCAP1982_LOCUS2056</name>
</gene>
<keyword evidence="1" id="KW-0472">Membrane</keyword>
<keyword evidence="1" id="KW-1133">Transmembrane helix</keyword>
<dbReference type="PANTHER" id="PTHR21879:SF26">
    <property type="entry name" value="OSIRIS 1"/>
    <property type="match status" value="1"/>
</dbReference>
<dbReference type="AlphaFoldDB" id="A0A811U2V0"/>
<dbReference type="PANTHER" id="PTHR21879">
    <property type="entry name" value="FI03362P-RELATED-RELATED"/>
    <property type="match status" value="1"/>
</dbReference>
<keyword evidence="2" id="KW-0732">Signal</keyword>
<dbReference type="Proteomes" id="UP000606786">
    <property type="component" value="Unassembled WGS sequence"/>
</dbReference>
<proteinExistence type="predicted"/>
<feature type="chain" id="PRO_5032845297" evidence="2">
    <location>
        <begin position="26"/>
        <end position="333"/>
    </location>
</feature>
<dbReference type="InterPro" id="IPR012464">
    <property type="entry name" value="DUF1676"/>
</dbReference>
<keyword evidence="4" id="KW-1185">Reference proteome</keyword>
<dbReference type="KEGG" id="ccat:101463379"/>